<feature type="signal peptide" evidence="1">
    <location>
        <begin position="1"/>
        <end position="21"/>
    </location>
</feature>
<sequence length="213" mass="24710">MKKSIKLLFILVALVGFQQSAQRSFAMGLDIKVEPSFSSNMNRSLTLKEAIEIAQREALRWNKDAMLFFGLSVDRDESPTGMDGRRKHWNIQFGIPGKTDLYLVTIRDAKVWKTTHLPNELESMPEKYFIPSFEVFKYDSPELLNKGLKITNIYPGDIFAKGYHFGFTKSTEKNMPLVMIIGWDKSRKSMIYLLFNAITGELEEEFEREQYKN</sequence>
<reference evidence="2 3" key="1">
    <citation type="submission" date="2023-10" db="EMBL/GenBank/DDBJ databases">
        <title>Virgibacillus soli CC-YMP-6 genome.</title>
        <authorList>
            <person name="Miliotis G."/>
            <person name="Sengupta P."/>
            <person name="Hameed A."/>
            <person name="Chuvochina M."/>
            <person name="Mcdonagh F."/>
            <person name="Simpson A.C."/>
            <person name="Singh N.K."/>
            <person name="Rekha P.D."/>
            <person name="Raman K."/>
            <person name="Hugenholtz P."/>
            <person name="Venkateswaran K."/>
        </authorList>
    </citation>
    <scope>NUCLEOTIDE SEQUENCE [LARGE SCALE GENOMIC DNA]</scope>
    <source>
        <strain evidence="2 3">CC-YMP-6</strain>
    </source>
</reference>
<proteinExistence type="predicted"/>
<gene>
    <name evidence="2" type="ORF">RWD45_19990</name>
</gene>
<keyword evidence="3" id="KW-1185">Reference proteome</keyword>
<evidence type="ECO:0000313" key="2">
    <source>
        <dbReference type="EMBL" id="MDY0410408.1"/>
    </source>
</evidence>
<dbReference type="RefSeq" id="WP_320381289.1">
    <property type="nucleotide sequence ID" value="NZ_JAWDIQ010000003.1"/>
</dbReference>
<comment type="caution">
    <text evidence="2">The sequence shown here is derived from an EMBL/GenBank/DDBJ whole genome shotgun (WGS) entry which is preliminary data.</text>
</comment>
<dbReference type="EMBL" id="JAWDIQ010000003">
    <property type="protein sequence ID" value="MDY0410408.1"/>
    <property type="molecule type" value="Genomic_DNA"/>
</dbReference>
<evidence type="ECO:0000313" key="3">
    <source>
        <dbReference type="Proteomes" id="UP001275315"/>
    </source>
</evidence>
<name>A0ABU5CYB4_9BACI</name>
<protein>
    <submittedName>
        <fullName evidence="2">Uncharacterized protein</fullName>
    </submittedName>
</protein>
<dbReference type="Proteomes" id="UP001275315">
    <property type="component" value="Unassembled WGS sequence"/>
</dbReference>
<accession>A0ABU5CYB4</accession>
<evidence type="ECO:0000256" key="1">
    <source>
        <dbReference type="SAM" id="SignalP"/>
    </source>
</evidence>
<keyword evidence="1" id="KW-0732">Signal</keyword>
<feature type="chain" id="PRO_5046983991" evidence="1">
    <location>
        <begin position="22"/>
        <end position="213"/>
    </location>
</feature>
<organism evidence="2 3">
    <name type="scientific">Paracerasibacillus soli</name>
    <dbReference type="NCBI Taxonomy" id="480284"/>
    <lineage>
        <taxon>Bacteria</taxon>
        <taxon>Bacillati</taxon>
        <taxon>Bacillota</taxon>
        <taxon>Bacilli</taxon>
        <taxon>Bacillales</taxon>
        <taxon>Bacillaceae</taxon>
        <taxon>Paracerasibacillus</taxon>
    </lineage>
</organism>